<organism evidence="1">
    <name type="scientific">Anguilla anguilla</name>
    <name type="common">European freshwater eel</name>
    <name type="synonym">Muraena anguilla</name>
    <dbReference type="NCBI Taxonomy" id="7936"/>
    <lineage>
        <taxon>Eukaryota</taxon>
        <taxon>Metazoa</taxon>
        <taxon>Chordata</taxon>
        <taxon>Craniata</taxon>
        <taxon>Vertebrata</taxon>
        <taxon>Euteleostomi</taxon>
        <taxon>Actinopterygii</taxon>
        <taxon>Neopterygii</taxon>
        <taxon>Teleostei</taxon>
        <taxon>Anguilliformes</taxon>
        <taxon>Anguillidae</taxon>
        <taxon>Anguilla</taxon>
    </lineage>
</organism>
<dbReference type="EMBL" id="GBXM01068810">
    <property type="protein sequence ID" value="JAH39767.1"/>
    <property type="molecule type" value="Transcribed_RNA"/>
</dbReference>
<sequence>MYSQNTGHYFKQTSHSFLMYQLQPT</sequence>
<dbReference type="AlphaFoldDB" id="A0A0E9SEV7"/>
<evidence type="ECO:0000313" key="1">
    <source>
        <dbReference type="EMBL" id="JAH39767.1"/>
    </source>
</evidence>
<accession>A0A0E9SEV7</accession>
<proteinExistence type="predicted"/>
<name>A0A0E9SEV7_ANGAN</name>
<reference evidence="1" key="1">
    <citation type="submission" date="2014-11" db="EMBL/GenBank/DDBJ databases">
        <authorList>
            <person name="Amaro Gonzalez C."/>
        </authorList>
    </citation>
    <scope>NUCLEOTIDE SEQUENCE</scope>
</reference>
<reference evidence="1" key="2">
    <citation type="journal article" date="2015" name="Fish Shellfish Immunol.">
        <title>Early steps in the European eel (Anguilla anguilla)-Vibrio vulnificus interaction in the gills: Role of the RtxA13 toxin.</title>
        <authorList>
            <person name="Callol A."/>
            <person name="Pajuelo D."/>
            <person name="Ebbesson L."/>
            <person name="Teles M."/>
            <person name="MacKenzie S."/>
            <person name="Amaro C."/>
        </authorList>
    </citation>
    <scope>NUCLEOTIDE SEQUENCE</scope>
</reference>
<protein>
    <submittedName>
        <fullName evidence="1">Uncharacterized protein</fullName>
    </submittedName>
</protein>